<evidence type="ECO:0000313" key="2">
    <source>
        <dbReference type="Proteomes" id="UP000199569"/>
    </source>
</evidence>
<organism evidence="1 2">
    <name type="scientific">Microvirga guangxiensis</name>
    <dbReference type="NCBI Taxonomy" id="549386"/>
    <lineage>
        <taxon>Bacteria</taxon>
        <taxon>Pseudomonadati</taxon>
        <taxon>Pseudomonadota</taxon>
        <taxon>Alphaproteobacteria</taxon>
        <taxon>Hyphomicrobiales</taxon>
        <taxon>Methylobacteriaceae</taxon>
        <taxon>Microvirga</taxon>
    </lineage>
</organism>
<accession>A0A1G5BAU1</accession>
<proteinExistence type="predicted"/>
<evidence type="ECO:0000313" key="1">
    <source>
        <dbReference type="EMBL" id="SCX87226.1"/>
    </source>
</evidence>
<name>A0A1G5BAU1_9HYPH</name>
<gene>
    <name evidence="1" type="ORF">SAMN02927923_00179</name>
</gene>
<sequence length="116" mass="13180">MKLGCRTRSCRSATGCRISDGFDMLRVSIVSFLVLTSSVGALAQSDQCYPRMGTVSSQYEGQCPNSEVKWVIFENDLGAFGRNCRDEPWSYSRTERAYYNHKSQTTLPMRDCSRLR</sequence>
<reference evidence="1 2" key="1">
    <citation type="submission" date="2016-10" db="EMBL/GenBank/DDBJ databases">
        <authorList>
            <person name="de Groot N.N."/>
        </authorList>
    </citation>
    <scope>NUCLEOTIDE SEQUENCE [LARGE SCALE GENOMIC DNA]</scope>
    <source>
        <strain evidence="1 2">CGMCC 1.7666</strain>
    </source>
</reference>
<dbReference type="AlphaFoldDB" id="A0A1G5BAU1"/>
<dbReference type="EMBL" id="FMVJ01000002">
    <property type="protein sequence ID" value="SCX87226.1"/>
    <property type="molecule type" value="Genomic_DNA"/>
</dbReference>
<dbReference type="Proteomes" id="UP000199569">
    <property type="component" value="Unassembled WGS sequence"/>
</dbReference>
<keyword evidence="2" id="KW-1185">Reference proteome</keyword>
<protein>
    <submittedName>
        <fullName evidence="1">Uncharacterized protein</fullName>
    </submittedName>
</protein>